<proteinExistence type="predicted"/>
<sequence length="119" mass="14136">MKALEKSIYREYAVSAEFDKIILANMEGYDGKKKEQLKSFLEDMQRGGCVSGMIGEFIYHSDCKDFYINHLDDLEDIRKDLEDSLGEPIANRYESPHYTFMCWLCFEEYCFDIYRNSFE</sequence>
<evidence type="ECO:0000259" key="1">
    <source>
        <dbReference type="Pfam" id="PF23864"/>
    </source>
</evidence>
<accession>A0ABX4BPH6</accession>
<feature type="domain" description="DUF7222" evidence="1">
    <location>
        <begin position="21"/>
        <end position="116"/>
    </location>
</feature>
<dbReference type="InterPro" id="IPR055646">
    <property type="entry name" value="DUF7222"/>
</dbReference>
<organism evidence="2 3">
    <name type="scientific">Flavobacterium frigidimaris</name>
    <dbReference type="NCBI Taxonomy" id="262320"/>
    <lineage>
        <taxon>Bacteria</taxon>
        <taxon>Pseudomonadati</taxon>
        <taxon>Bacteroidota</taxon>
        <taxon>Flavobacteriia</taxon>
        <taxon>Flavobacteriales</taxon>
        <taxon>Flavobacteriaceae</taxon>
        <taxon>Flavobacterium</taxon>
    </lineage>
</organism>
<comment type="caution">
    <text evidence="2">The sequence shown here is derived from an EMBL/GenBank/DDBJ whole genome shotgun (WGS) entry which is preliminary data.</text>
</comment>
<keyword evidence="3" id="KW-1185">Reference proteome</keyword>
<dbReference type="Proteomes" id="UP000198382">
    <property type="component" value="Unassembled WGS sequence"/>
</dbReference>
<protein>
    <recommendedName>
        <fullName evidence="1">DUF7222 domain-containing protein</fullName>
    </recommendedName>
</protein>
<gene>
    <name evidence="2" type="ORF">B0A65_13065</name>
</gene>
<dbReference type="EMBL" id="MUGV01000020">
    <property type="protein sequence ID" value="OXA78693.1"/>
    <property type="molecule type" value="Genomic_DNA"/>
</dbReference>
<dbReference type="Pfam" id="PF23864">
    <property type="entry name" value="DUF7222"/>
    <property type="match status" value="1"/>
</dbReference>
<evidence type="ECO:0000313" key="2">
    <source>
        <dbReference type="EMBL" id="OXA78693.1"/>
    </source>
</evidence>
<dbReference type="RefSeq" id="WP_074662388.1">
    <property type="nucleotide sequence ID" value="NZ_MUGV01000020.1"/>
</dbReference>
<reference evidence="2 3" key="1">
    <citation type="submission" date="2016-11" db="EMBL/GenBank/DDBJ databases">
        <title>Whole genomes of Flavobacteriaceae.</title>
        <authorList>
            <person name="Stine C."/>
            <person name="Li C."/>
            <person name="Tadesse D."/>
        </authorList>
    </citation>
    <scope>NUCLEOTIDE SEQUENCE [LARGE SCALE GENOMIC DNA]</scope>
    <source>
        <strain evidence="2 3">DSM 15937</strain>
    </source>
</reference>
<evidence type="ECO:0000313" key="3">
    <source>
        <dbReference type="Proteomes" id="UP000198382"/>
    </source>
</evidence>
<name>A0ABX4BPH6_FLAFR</name>